<dbReference type="Gene3D" id="2.130.10.10">
    <property type="entry name" value="YVTN repeat-like/Quinoprotein amine dehydrogenase"/>
    <property type="match status" value="1"/>
</dbReference>
<gene>
    <name evidence="1" type="ORF">B7C62_33295</name>
</gene>
<protein>
    <recommendedName>
        <fullName evidence="3">Peptidase C14 caspase domain-containing protein</fullName>
    </recommendedName>
</protein>
<dbReference type="AlphaFoldDB" id="A0ABC8C3T8"/>
<dbReference type="InterPro" id="IPR015943">
    <property type="entry name" value="WD40/YVTN_repeat-like_dom_sf"/>
</dbReference>
<dbReference type="InterPro" id="IPR027417">
    <property type="entry name" value="P-loop_NTPase"/>
</dbReference>
<evidence type="ECO:0000313" key="1">
    <source>
        <dbReference type="EMBL" id="ARF76618.1"/>
    </source>
</evidence>
<proteinExistence type="predicted"/>
<keyword evidence="2" id="KW-1185">Reference proteome</keyword>
<dbReference type="RefSeq" id="WP_084752437.1">
    <property type="nucleotide sequence ID" value="NZ_CP020563.1"/>
</dbReference>
<dbReference type="InterPro" id="IPR011047">
    <property type="entry name" value="Quinoprotein_ADH-like_sf"/>
</dbReference>
<evidence type="ECO:0000313" key="2">
    <source>
        <dbReference type="Proteomes" id="UP000192251"/>
    </source>
</evidence>
<reference evidence="1 2" key="1">
    <citation type="submission" date="2017-04" db="EMBL/GenBank/DDBJ databases">
        <title>The complete genome sequence of Streptomyces albolongus YIM 101047, the producer of novel bafilomycins and novel odoriferous sesquiterpenoids.</title>
        <authorList>
            <person name="Yin M."/>
            <person name="Jiang Y."/>
        </authorList>
    </citation>
    <scope>NUCLEOTIDE SEQUENCE [LARGE SCALE GENOMIC DNA]</scope>
    <source>
        <strain evidence="1 2">YIM 101047</strain>
    </source>
</reference>
<accession>A0ABC8C3T8</accession>
<dbReference type="SUPFAM" id="SSF50998">
    <property type="entry name" value="Quinoprotein alcohol dehydrogenase-like"/>
    <property type="match status" value="1"/>
</dbReference>
<dbReference type="SUPFAM" id="SSF52540">
    <property type="entry name" value="P-loop containing nucleoside triphosphate hydrolases"/>
    <property type="match status" value="1"/>
</dbReference>
<organism evidence="1 2">
    <name type="scientific">Kitasatospora albolonga</name>
    <dbReference type="NCBI Taxonomy" id="68173"/>
    <lineage>
        <taxon>Bacteria</taxon>
        <taxon>Bacillati</taxon>
        <taxon>Actinomycetota</taxon>
        <taxon>Actinomycetes</taxon>
        <taxon>Kitasatosporales</taxon>
        <taxon>Streptomycetaceae</taxon>
        <taxon>Kitasatospora</taxon>
    </lineage>
</organism>
<evidence type="ECO:0008006" key="3">
    <source>
        <dbReference type="Google" id="ProtNLM"/>
    </source>
</evidence>
<sequence>MDSPARGRRALCIGLETNDHESGSPDPRGVSRHLTAERVRDLADALTGAGYGCATRLDVPGRWVADEVLDFLERRRSDDLCVIYVTGHGTPGPGSLRPDAHDAPEGGWLDHVLSAAPLDSPDAFRPPVLLVIDTCHAPGSTSRWHPHHLPPHTWLILGTGGRHDPGPVGTLSRRIASTLRRLGDGALDVDPALPAVPLHMLASEVRRETVYDTGEKVIVLGPSDRGSPEDDTPPFFPNPAYLGGRRHSRLSRTTAPGVLPFLEDADGGLDHQHFMERASGTSAVAEHGRGVLGRFTGRRRELAALSDWLDDPGARGPAVVTGAPGAGKSALLGVLVCAAHPELREASRDLWQRAYRTPRPVRTGFAAVHARQRGLSEICASLARQLGVTAQDPRQFLKAAKGMRVPPVIVVDALDEMAKGTDVMNRLLLPLSLEGRDDGRPLARVLVATRHYPEFGPLIDAAAGGGLLVDLDRIPPDELADDVAEYVTEILRTTRGFRHRGSVVHTFARVLAATLVDRGSPQSVWGAFLVAGLWARTLVNSGFDTAMTADEAAEAAHRVPRSLTELLELELRSQPELFWLRPVLTALGTAHGQGMPTSVLRRIAPLFAGDGGPLPSAPSSATVKETLGAARFYLRTVTDTNGTLLYRLFHQSIANHLVDDFEQSGRFPSWRQVLLDRLFAPLGSPPTRNWDAAEPYVLRHVMALAREAGREQELFDDPEFLIRADPGSLDGLRSARSGSPGLPPPVLERLLDRRAPLHERRMAASLAALRAGDPELAHRLASPVHGAPLPWIPWWTTPFSPPPDRIVALPSGHRTELFVLDTGSGRYGALEGHTGRMAETEGPDLPDLVDAERISLAGRAVALVTDGAGHQWIHQPGTPRLIDAGWPSASSRLSGAGPAGPSARALFDGRLVVCVGTRDGSVIVEDALDGHRIVGREGAHDGPVTALVARYDASGLSVLSGGEDGSVWSWRPGRDRGERVVLLDGPVRALDITADDELFVSSGQRVSAFRGGLPAAEDRTGEG</sequence>
<dbReference type="Proteomes" id="UP000192251">
    <property type="component" value="Chromosome"/>
</dbReference>
<name>A0ABC8C3T8_9ACTN</name>
<dbReference type="KEGG" id="kab:B7C62_33295"/>
<dbReference type="EMBL" id="CP020563">
    <property type="protein sequence ID" value="ARF76618.1"/>
    <property type="molecule type" value="Genomic_DNA"/>
</dbReference>